<dbReference type="NCBIfam" id="NF009464">
    <property type="entry name" value="PRK12824.1"/>
    <property type="match status" value="1"/>
</dbReference>
<evidence type="ECO:0000256" key="5">
    <source>
        <dbReference type="ARBA" id="ARBA00060518"/>
    </source>
</evidence>
<comment type="pathway">
    <text evidence="5">Aromatic compound metabolism; p-cumate degradation; acetaldehyde and pyruvate from p-cumate: step 2/7.</text>
</comment>
<dbReference type="Pfam" id="PF13561">
    <property type="entry name" value="adh_short_C2"/>
    <property type="match status" value="1"/>
</dbReference>
<evidence type="ECO:0000256" key="7">
    <source>
        <dbReference type="ARBA" id="ARBA00073443"/>
    </source>
</evidence>
<dbReference type="InterPro" id="IPR020904">
    <property type="entry name" value="Sc_DH/Rdtase_CS"/>
</dbReference>
<dbReference type="GO" id="GO:0032787">
    <property type="term" value="P:monocarboxylic acid metabolic process"/>
    <property type="evidence" value="ECO:0007669"/>
    <property type="project" value="UniProtKB-ARBA"/>
</dbReference>
<dbReference type="NCBIfam" id="NF009466">
    <property type="entry name" value="PRK12826.1-2"/>
    <property type="match status" value="1"/>
</dbReference>
<dbReference type="RefSeq" id="WP_014871737.1">
    <property type="nucleotide sequence ID" value="NZ_CP011494.1"/>
</dbReference>
<evidence type="ECO:0000259" key="8">
    <source>
        <dbReference type="SMART" id="SM00822"/>
    </source>
</evidence>
<keyword evidence="10" id="KW-1185">Reference proteome</keyword>
<evidence type="ECO:0000313" key="9">
    <source>
        <dbReference type="EMBL" id="AKO52954.1"/>
    </source>
</evidence>
<dbReference type="EC" id="1.3.1.58" evidence="6"/>
<dbReference type="GO" id="GO:0018454">
    <property type="term" value="F:acetoacetyl-CoA reductase activity"/>
    <property type="evidence" value="ECO:0007669"/>
    <property type="project" value="InterPro"/>
</dbReference>
<dbReference type="PRINTS" id="PR00081">
    <property type="entry name" value="GDHRDH"/>
</dbReference>
<evidence type="ECO:0000313" key="10">
    <source>
        <dbReference type="Proteomes" id="UP000036406"/>
    </source>
</evidence>
<name>A0A0H4I1X7_9GAMM</name>
<dbReference type="Proteomes" id="UP000036406">
    <property type="component" value="Chromosome"/>
</dbReference>
<dbReference type="AlphaFoldDB" id="A0A0H4I1X7"/>
<dbReference type="InterPro" id="IPR002347">
    <property type="entry name" value="SDR_fam"/>
</dbReference>
<dbReference type="FunFam" id="3.40.50.720:FF:000173">
    <property type="entry name" value="3-oxoacyl-[acyl-carrier protein] reductase"/>
    <property type="match status" value="1"/>
</dbReference>
<dbReference type="GO" id="GO:0042619">
    <property type="term" value="P:poly-hydroxybutyrate biosynthetic process"/>
    <property type="evidence" value="ECO:0007669"/>
    <property type="project" value="InterPro"/>
</dbReference>
<accession>A0A0H4I1X7</accession>
<evidence type="ECO:0000256" key="2">
    <source>
        <dbReference type="ARBA" id="ARBA00023002"/>
    </source>
</evidence>
<dbReference type="EMBL" id="CP011494">
    <property type="protein sequence ID" value="AKO52954.1"/>
    <property type="molecule type" value="Genomic_DNA"/>
</dbReference>
<dbReference type="PRINTS" id="PR00080">
    <property type="entry name" value="SDRFAMILY"/>
</dbReference>
<comment type="similarity">
    <text evidence="1">Belongs to the short-chain dehydrogenases/reductases (SDR) family.</text>
</comment>
<gene>
    <name evidence="9" type="ORF">ABA45_11515</name>
</gene>
<dbReference type="GO" id="GO:0005737">
    <property type="term" value="C:cytoplasm"/>
    <property type="evidence" value="ECO:0007669"/>
    <property type="project" value="InterPro"/>
</dbReference>
<dbReference type="NCBIfam" id="TIGR01829">
    <property type="entry name" value="AcAcCoA_reduct"/>
    <property type="match status" value="1"/>
</dbReference>
<feature type="domain" description="Ketoreductase" evidence="8">
    <location>
        <begin position="4"/>
        <end position="220"/>
    </location>
</feature>
<dbReference type="SMART" id="SM00822">
    <property type="entry name" value="PKS_KR"/>
    <property type="match status" value="1"/>
</dbReference>
<proteinExistence type="inferred from homology"/>
<protein>
    <recommendedName>
        <fullName evidence="7">2,3-dihydroxy-2,3-dihydro-p-cumate dehydrogenase</fullName>
        <ecNumber evidence="6">1.3.1.58</ecNumber>
    </recommendedName>
    <alternativeName>
        <fullName evidence="3">Biphenyl-2,3-dihydro-2,3-diol dehydrogenase</fullName>
    </alternativeName>
</protein>
<dbReference type="InterPro" id="IPR050259">
    <property type="entry name" value="SDR"/>
</dbReference>
<dbReference type="SUPFAM" id="SSF51735">
    <property type="entry name" value="NAD(P)-binding Rossmann-fold domains"/>
    <property type="match status" value="1"/>
</dbReference>
<dbReference type="PANTHER" id="PTHR42879:SF2">
    <property type="entry name" value="3-OXOACYL-[ACYL-CARRIER-PROTEIN] REDUCTASE FABG"/>
    <property type="match status" value="1"/>
</dbReference>
<evidence type="ECO:0000256" key="4">
    <source>
        <dbReference type="ARBA" id="ARBA00050226"/>
    </source>
</evidence>
<dbReference type="PROSITE" id="PS00061">
    <property type="entry name" value="ADH_SHORT"/>
    <property type="match status" value="1"/>
</dbReference>
<dbReference type="Gene3D" id="3.40.50.720">
    <property type="entry name" value="NAD(P)-binding Rossmann-like Domain"/>
    <property type="match status" value="1"/>
</dbReference>
<evidence type="ECO:0000256" key="3">
    <source>
        <dbReference type="ARBA" id="ARBA00042907"/>
    </source>
</evidence>
<dbReference type="InterPro" id="IPR057326">
    <property type="entry name" value="KR_dom"/>
</dbReference>
<dbReference type="InterPro" id="IPR036291">
    <property type="entry name" value="NAD(P)-bd_dom_sf"/>
</dbReference>
<keyword evidence="2 9" id="KW-0560">Oxidoreductase</keyword>
<comment type="catalytic activity">
    <reaction evidence="4">
        <text>(2R,3S)-2,3-dihydroxy-2,3-dihydro-p-cumate + NAD(+) = 2,3-dihydroxy-p-cumate + NADH + H(+)</text>
        <dbReference type="Rhea" id="RHEA:23772"/>
        <dbReference type="ChEBI" id="CHEBI:15378"/>
        <dbReference type="ChEBI" id="CHEBI:36647"/>
        <dbReference type="ChEBI" id="CHEBI:57540"/>
        <dbReference type="ChEBI" id="CHEBI:57945"/>
        <dbReference type="ChEBI" id="CHEBI:58420"/>
        <dbReference type="EC" id="1.3.1.58"/>
    </reaction>
</comment>
<dbReference type="GO" id="GO:0018511">
    <property type="term" value="F:2,3-dihydroxy-2,3-dihydro-p-cumate dehydrogenase activity"/>
    <property type="evidence" value="ECO:0007669"/>
    <property type="project" value="UniProtKB-EC"/>
</dbReference>
<dbReference type="STRING" id="330734.ABA45_11515"/>
<evidence type="ECO:0000256" key="6">
    <source>
        <dbReference type="ARBA" id="ARBA00066455"/>
    </source>
</evidence>
<evidence type="ECO:0000256" key="1">
    <source>
        <dbReference type="ARBA" id="ARBA00006484"/>
    </source>
</evidence>
<dbReference type="InterPro" id="IPR011283">
    <property type="entry name" value="Acetoacetyl-CoA_reductase"/>
</dbReference>
<dbReference type="KEGG" id="mpq:ABA45_11515"/>
<dbReference type="PANTHER" id="PTHR42879">
    <property type="entry name" value="3-OXOACYL-(ACYL-CARRIER-PROTEIN) REDUCTASE"/>
    <property type="match status" value="1"/>
</dbReference>
<organism evidence="9 10">
    <name type="scientific">Marinobacter psychrophilus</name>
    <dbReference type="NCBI Taxonomy" id="330734"/>
    <lineage>
        <taxon>Bacteria</taxon>
        <taxon>Pseudomonadati</taxon>
        <taxon>Pseudomonadota</taxon>
        <taxon>Gammaproteobacteria</taxon>
        <taxon>Pseudomonadales</taxon>
        <taxon>Marinobacteraceae</taxon>
        <taxon>Marinobacter</taxon>
    </lineage>
</organism>
<dbReference type="PATRIC" id="fig|330734.3.peg.2410"/>
<reference evidence="9 10" key="1">
    <citation type="submission" date="2015-05" db="EMBL/GenBank/DDBJ databases">
        <title>Complete genome of Marinobacter psychrophilus strain 20041T isolated from sea-ice of the Canadian Basin.</title>
        <authorList>
            <person name="Song L."/>
            <person name="Ren L."/>
            <person name="Yu Y."/>
            <person name="Wang X."/>
        </authorList>
    </citation>
    <scope>NUCLEOTIDE SEQUENCE [LARGE SCALE GENOMIC DNA]</scope>
    <source>
        <strain evidence="9 10">20041</strain>
    </source>
</reference>
<sequence>MPNRVAIVTGAIGALGTAMCKQLTDQDRTVIATHRPGDEPRKKAEQWQKIMAEAGYTVNIMPVDVADYDSCKVFMESVEKEFGPVDVLVNNAGITNDAPLKRMGADQWTQVINVNLNSMFNMCRHAFEGMCNRGFGRIVNISSINGGKGQFGQSNYAAAKAGVYGFTKSIALEGARKGVTVNSISPGYIDSPMVRAVPDKVLESIVADIPVGRLGQPDDIARAVAFLTADDAGFVTGADLVVNGGQFMG</sequence>